<reference evidence="2 3" key="1">
    <citation type="journal article" date="2019" name="FEMS Microbiol. Lett.">
        <title>A novel salt-tolerant genotype illuminates the sucrose gene evolution in freshwater bloom-forming cyanobacterium Microcystis aeruginosa.</title>
        <authorList>
            <person name="Tanabe Y."/>
            <person name="Yamaguchi H."/>
            <person name="Sano T."/>
            <person name="Kawachi M."/>
        </authorList>
    </citation>
    <scope>NUCLEOTIDE SEQUENCE [LARGE SCALE GENOMIC DNA]</scope>
    <source>
        <strain evidence="2 3">NIES-4325</strain>
    </source>
</reference>
<comment type="caution">
    <text evidence="2">The sequence shown here is derived from an EMBL/GenBank/DDBJ whole genome shotgun (WGS) entry which is preliminary data.</text>
</comment>
<proteinExistence type="predicted"/>
<sequence>MSYWLSTKTMISKGTVEIKRQVVSKIFPIILTLICLIKLFLIRTSEIVASPSDPQNYLSRAERAVWFSDGIGILNLGHPPGYSLLVWLVSFTGIPLRIFHELFYIFSVFLLIYSIRLLKVPKIVCVLIFSLLIFYPLTFRFFNDARSEAITVSLFNILIALILFLLFKKKISEKIIYSCLAGLTLGFIGITRPEKGIEYIYILSLILIMFLTKPQWKLREKIQQSCFLVFLPLLVFIMVNFAIVSLNSIFLGVPGVSLWNAPSFKGMYTGLMKIDAGTPVRQVPINPAQLEAAYQVSPTFKTLEPFLPKEEIRSKFTVWLLADAVGDSINPVNPRSVTTRQVYKKFTEINQELKTAFRNRLLPTKAFGFSYIDPNFGIWLPHLKESSIKVITKFLYPPFSEVEKIFLVDDPRSSITLFNKVANLRAAWTGKERTSRIRLLLVKVITRAIHIINTIGIISIVFLLIYYFYSKPKSPLLSNYVFILLFIIVINFLRLLLYSLVDASLLLVHMRYSFPGMPLFSAFSLLNIFVVVNLLWKKKDRENQISFCTVV</sequence>
<name>A0A5J4FBQ9_MICAE</name>
<feature type="transmembrane region" description="Helical" evidence="1">
    <location>
        <begin position="123"/>
        <end position="143"/>
    </location>
</feature>
<feature type="transmembrane region" description="Helical" evidence="1">
    <location>
        <begin position="476"/>
        <end position="497"/>
    </location>
</feature>
<gene>
    <name evidence="2" type="ORF">MiAbW_02686</name>
</gene>
<dbReference type="AlphaFoldDB" id="A0A5J4FBQ9"/>
<evidence type="ECO:0008006" key="4">
    <source>
        <dbReference type="Google" id="ProtNLM"/>
    </source>
</evidence>
<keyword evidence="1" id="KW-1133">Transmembrane helix</keyword>
<organism evidence="2 3">
    <name type="scientific">Microcystis aeruginosa NIES-4325</name>
    <dbReference type="NCBI Taxonomy" id="2569534"/>
    <lineage>
        <taxon>Bacteria</taxon>
        <taxon>Bacillati</taxon>
        <taxon>Cyanobacteriota</taxon>
        <taxon>Cyanophyceae</taxon>
        <taxon>Oscillatoriophycideae</taxon>
        <taxon>Chroococcales</taxon>
        <taxon>Microcystaceae</taxon>
        <taxon>Microcystis</taxon>
    </lineage>
</organism>
<keyword evidence="1" id="KW-0812">Transmembrane</keyword>
<feature type="transmembrane region" description="Helical" evidence="1">
    <location>
        <begin position="226"/>
        <end position="250"/>
    </location>
</feature>
<dbReference type="RefSeq" id="WP_151696601.1">
    <property type="nucleotide sequence ID" value="NZ_BJKP01000026.1"/>
</dbReference>
<feature type="transmembrane region" description="Helical" evidence="1">
    <location>
        <begin position="84"/>
        <end position="111"/>
    </location>
</feature>
<evidence type="ECO:0000313" key="3">
    <source>
        <dbReference type="Proteomes" id="UP000376575"/>
    </source>
</evidence>
<keyword evidence="1" id="KW-0472">Membrane</keyword>
<feature type="transmembrane region" description="Helical" evidence="1">
    <location>
        <begin position="448"/>
        <end position="469"/>
    </location>
</feature>
<evidence type="ECO:0000256" key="1">
    <source>
        <dbReference type="SAM" id="Phobius"/>
    </source>
</evidence>
<protein>
    <recommendedName>
        <fullName evidence="4">Glycosyltransferase RgtA/B/C/D-like domain-containing protein</fullName>
    </recommendedName>
</protein>
<evidence type="ECO:0000313" key="2">
    <source>
        <dbReference type="EMBL" id="GEA28114.1"/>
    </source>
</evidence>
<feature type="transmembrane region" description="Helical" evidence="1">
    <location>
        <begin position="149"/>
        <end position="167"/>
    </location>
</feature>
<feature type="transmembrane region" description="Helical" evidence="1">
    <location>
        <begin position="196"/>
        <end position="214"/>
    </location>
</feature>
<feature type="transmembrane region" description="Helical" evidence="1">
    <location>
        <begin position="22"/>
        <end position="42"/>
    </location>
</feature>
<dbReference type="EMBL" id="BJKP01000026">
    <property type="protein sequence ID" value="GEA28114.1"/>
    <property type="molecule type" value="Genomic_DNA"/>
</dbReference>
<dbReference type="Proteomes" id="UP000376575">
    <property type="component" value="Unassembled WGS sequence"/>
</dbReference>
<accession>A0A5J4FBQ9</accession>
<feature type="transmembrane region" description="Helical" evidence="1">
    <location>
        <begin position="174"/>
        <end position="190"/>
    </location>
</feature>
<feature type="transmembrane region" description="Helical" evidence="1">
    <location>
        <begin position="517"/>
        <end position="536"/>
    </location>
</feature>